<organism evidence="4">
    <name type="scientific">marine metagenome</name>
    <dbReference type="NCBI Taxonomy" id="408172"/>
    <lineage>
        <taxon>unclassified sequences</taxon>
        <taxon>metagenomes</taxon>
        <taxon>ecological metagenomes</taxon>
    </lineage>
</organism>
<dbReference type="GO" id="GO:0009396">
    <property type="term" value="P:folic acid-containing compound biosynthetic process"/>
    <property type="evidence" value="ECO:0007669"/>
    <property type="project" value="TreeGrafter"/>
</dbReference>
<dbReference type="InterPro" id="IPR002698">
    <property type="entry name" value="FTHF_cligase"/>
</dbReference>
<dbReference type="Pfam" id="PF01812">
    <property type="entry name" value="5-FTHF_cyc-lig"/>
    <property type="match status" value="1"/>
</dbReference>
<keyword evidence="3" id="KW-0067">ATP-binding</keyword>
<dbReference type="GO" id="GO:0005524">
    <property type="term" value="F:ATP binding"/>
    <property type="evidence" value="ECO:0007669"/>
    <property type="project" value="UniProtKB-KW"/>
</dbReference>
<comment type="similarity">
    <text evidence="1">Belongs to the 5-formyltetrahydrofolate cyclo-ligase family.</text>
</comment>
<dbReference type="PIRSF" id="PIRSF006806">
    <property type="entry name" value="FTHF_cligase"/>
    <property type="match status" value="1"/>
</dbReference>
<keyword evidence="2" id="KW-0547">Nucleotide-binding</keyword>
<dbReference type="SUPFAM" id="SSF100950">
    <property type="entry name" value="NagB/RpiA/CoA transferase-like"/>
    <property type="match status" value="1"/>
</dbReference>
<accession>A0A382UUB8</accession>
<feature type="non-terminal residue" evidence="4">
    <location>
        <position position="1"/>
    </location>
</feature>
<dbReference type="InterPro" id="IPR037171">
    <property type="entry name" value="NagB/RpiA_transferase-like"/>
</dbReference>
<evidence type="ECO:0000256" key="1">
    <source>
        <dbReference type="ARBA" id="ARBA00010638"/>
    </source>
</evidence>
<evidence type="ECO:0000256" key="2">
    <source>
        <dbReference type="ARBA" id="ARBA00022741"/>
    </source>
</evidence>
<name>A0A382UUB8_9ZZZZ</name>
<gene>
    <name evidence="4" type="ORF">METZ01_LOCUS390688</name>
</gene>
<proteinExistence type="inferred from homology"/>
<dbReference type="PANTHER" id="PTHR23407">
    <property type="entry name" value="ATPASE INHIBITOR/5-FORMYLTETRAHYDROFOLATE CYCLO-LIGASE"/>
    <property type="match status" value="1"/>
</dbReference>
<sequence length="194" mass="21750">IDKSAARAEARVRRSALTANERNGASTEAAAWFFKDFTLPKNSVISAYWPLPSELDCRTLLYALLDHGHHIALPKVTARTRTLSFRRWRPGDDLAKGNIGVFEPLADADEVMPKVVIVPFLAVNPQGFRLGYGGGYYDHTLRALRETAPDLLAVGLGFSAQEVAYVPYDENDEPLDWLVTEQGTRRFQRQRDFA</sequence>
<reference evidence="4" key="1">
    <citation type="submission" date="2018-05" db="EMBL/GenBank/DDBJ databases">
        <authorList>
            <person name="Lanie J.A."/>
            <person name="Ng W.-L."/>
            <person name="Kazmierczak K.M."/>
            <person name="Andrzejewski T.M."/>
            <person name="Davidsen T.M."/>
            <person name="Wayne K.J."/>
            <person name="Tettelin H."/>
            <person name="Glass J.I."/>
            <person name="Rusch D."/>
            <person name="Podicherti R."/>
            <person name="Tsui H.-C.T."/>
            <person name="Winkler M.E."/>
        </authorList>
    </citation>
    <scope>NUCLEOTIDE SEQUENCE</scope>
</reference>
<evidence type="ECO:0000256" key="3">
    <source>
        <dbReference type="ARBA" id="ARBA00022840"/>
    </source>
</evidence>
<dbReference type="GO" id="GO:0035999">
    <property type="term" value="P:tetrahydrofolate interconversion"/>
    <property type="evidence" value="ECO:0007669"/>
    <property type="project" value="TreeGrafter"/>
</dbReference>
<dbReference type="GO" id="GO:0030272">
    <property type="term" value="F:5-formyltetrahydrofolate cyclo-ligase activity"/>
    <property type="evidence" value="ECO:0007669"/>
    <property type="project" value="TreeGrafter"/>
</dbReference>
<dbReference type="InterPro" id="IPR024185">
    <property type="entry name" value="FTHF_cligase-like_sf"/>
</dbReference>
<protein>
    <recommendedName>
        <fullName evidence="5">5-formyltetrahydrofolate cyclo-ligase</fullName>
    </recommendedName>
</protein>
<dbReference type="Gene3D" id="3.40.50.10420">
    <property type="entry name" value="NagB/RpiA/CoA transferase-like"/>
    <property type="match status" value="1"/>
</dbReference>
<dbReference type="PANTHER" id="PTHR23407:SF1">
    <property type="entry name" value="5-FORMYLTETRAHYDROFOLATE CYCLO-LIGASE"/>
    <property type="match status" value="1"/>
</dbReference>
<dbReference type="AlphaFoldDB" id="A0A382UUB8"/>
<evidence type="ECO:0008006" key="5">
    <source>
        <dbReference type="Google" id="ProtNLM"/>
    </source>
</evidence>
<dbReference type="EMBL" id="UINC01146860">
    <property type="protein sequence ID" value="SVD37834.1"/>
    <property type="molecule type" value="Genomic_DNA"/>
</dbReference>
<dbReference type="NCBIfam" id="TIGR02727">
    <property type="entry name" value="MTHFS_bact"/>
    <property type="match status" value="1"/>
</dbReference>
<evidence type="ECO:0000313" key="4">
    <source>
        <dbReference type="EMBL" id="SVD37834.1"/>
    </source>
</evidence>